<evidence type="ECO:0000313" key="2">
    <source>
        <dbReference type="Proteomes" id="UP001595993"/>
    </source>
</evidence>
<accession>A0ABV9GC29</accession>
<gene>
    <name evidence="1" type="ORF">ACFO9E_23185</name>
</gene>
<dbReference type="EMBL" id="JBHSFE010000019">
    <property type="protein sequence ID" value="MFC4610675.1"/>
    <property type="molecule type" value="Genomic_DNA"/>
</dbReference>
<sequence length="72" mass="8159">MTQTQPIMTALWTAERTLMLLCDEAVQDPVHVYGRALNQAVWRDIGDTEVNEYLETPKATFMAAARTSLAFR</sequence>
<dbReference type="RefSeq" id="WP_381198967.1">
    <property type="nucleotide sequence ID" value="NZ_JBHSFE010000019.1"/>
</dbReference>
<proteinExistence type="predicted"/>
<evidence type="ECO:0000313" key="1">
    <source>
        <dbReference type="EMBL" id="MFC4610675.1"/>
    </source>
</evidence>
<organism evidence="1 2">
    <name type="scientific">Streptomyces maoxianensis</name>
    <dbReference type="NCBI Taxonomy" id="1459942"/>
    <lineage>
        <taxon>Bacteria</taxon>
        <taxon>Bacillati</taxon>
        <taxon>Actinomycetota</taxon>
        <taxon>Actinomycetes</taxon>
        <taxon>Kitasatosporales</taxon>
        <taxon>Streptomycetaceae</taxon>
        <taxon>Streptomyces</taxon>
    </lineage>
</organism>
<name>A0ABV9GC29_9ACTN</name>
<dbReference type="Proteomes" id="UP001595993">
    <property type="component" value="Unassembled WGS sequence"/>
</dbReference>
<protein>
    <submittedName>
        <fullName evidence="1">Uncharacterized protein</fullName>
    </submittedName>
</protein>
<keyword evidence="2" id="KW-1185">Reference proteome</keyword>
<comment type="caution">
    <text evidence="1">The sequence shown here is derived from an EMBL/GenBank/DDBJ whole genome shotgun (WGS) entry which is preliminary data.</text>
</comment>
<reference evidence="2" key="1">
    <citation type="journal article" date="2019" name="Int. J. Syst. Evol. Microbiol.">
        <title>The Global Catalogue of Microorganisms (GCM) 10K type strain sequencing project: providing services to taxonomists for standard genome sequencing and annotation.</title>
        <authorList>
            <consortium name="The Broad Institute Genomics Platform"/>
            <consortium name="The Broad Institute Genome Sequencing Center for Infectious Disease"/>
            <person name="Wu L."/>
            <person name="Ma J."/>
        </authorList>
    </citation>
    <scope>NUCLEOTIDE SEQUENCE [LARGE SCALE GENOMIC DNA]</scope>
    <source>
        <strain evidence="2">CGMCC 4.7139</strain>
    </source>
</reference>